<sequence length="175" mass="20122">MSHAIQPLHVLRLIQGQGSQDLVNPQAGQYSATAMGPGQQIPQLVTFTPTQIIQQFYSGQLIPRPQIQQPFQGFGMYPGIQQFQDSRASLKVYPNSCRTLQPLDYNRINNLIYQLHQHQAQRAINLFNRVSRARILNNQTNNTINYLRLDHQHQYNSTGWRINPSKQTSLIEEQV</sequence>
<comment type="caution">
    <text evidence="1">The sequence shown here is derived from an EMBL/GenBank/DDBJ whole genome shotgun (WGS) entry which is preliminary data.</text>
</comment>
<reference evidence="1 2" key="1">
    <citation type="submission" date="2019-03" db="EMBL/GenBank/DDBJ databases">
        <title>Single cell metagenomics reveals metabolic interactions within the superorganism composed of flagellate Streblomastix strix and complex community of Bacteroidetes bacteria on its surface.</title>
        <authorList>
            <person name="Treitli S.C."/>
            <person name="Kolisko M."/>
            <person name="Husnik F."/>
            <person name="Keeling P."/>
            <person name="Hampl V."/>
        </authorList>
    </citation>
    <scope>NUCLEOTIDE SEQUENCE [LARGE SCALE GENOMIC DNA]</scope>
    <source>
        <strain evidence="1">ST1C</strain>
    </source>
</reference>
<evidence type="ECO:0000313" key="2">
    <source>
        <dbReference type="Proteomes" id="UP000324800"/>
    </source>
</evidence>
<name>A0A5J4TSC2_9EUKA</name>
<dbReference type="Proteomes" id="UP000324800">
    <property type="component" value="Unassembled WGS sequence"/>
</dbReference>
<protein>
    <submittedName>
        <fullName evidence="1">Uncharacterized protein</fullName>
    </submittedName>
</protein>
<dbReference type="EMBL" id="SNRW01027176">
    <property type="protein sequence ID" value="KAA6360265.1"/>
    <property type="molecule type" value="Genomic_DNA"/>
</dbReference>
<proteinExistence type="predicted"/>
<gene>
    <name evidence="1" type="ORF">EZS28_044209</name>
</gene>
<dbReference type="AlphaFoldDB" id="A0A5J4TSC2"/>
<organism evidence="1 2">
    <name type="scientific">Streblomastix strix</name>
    <dbReference type="NCBI Taxonomy" id="222440"/>
    <lineage>
        <taxon>Eukaryota</taxon>
        <taxon>Metamonada</taxon>
        <taxon>Preaxostyla</taxon>
        <taxon>Oxymonadida</taxon>
        <taxon>Streblomastigidae</taxon>
        <taxon>Streblomastix</taxon>
    </lineage>
</organism>
<evidence type="ECO:0000313" key="1">
    <source>
        <dbReference type="EMBL" id="KAA6360265.1"/>
    </source>
</evidence>
<accession>A0A5J4TSC2</accession>